<keyword evidence="3" id="KW-0472">Membrane</keyword>
<dbReference type="Pfam" id="PF00106">
    <property type="entry name" value="adh_short"/>
    <property type="match status" value="1"/>
</dbReference>
<dbReference type="PANTHER" id="PTHR24322:SF736">
    <property type="entry name" value="RETINOL DEHYDROGENASE 10"/>
    <property type="match status" value="1"/>
</dbReference>
<dbReference type="GO" id="GO:0005811">
    <property type="term" value="C:lipid droplet"/>
    <property type="evidence" value="ECO:0007669"/>
    <property type="project" value="TreeGrafter"/>
</dbReference>
<keyword evidence="4" id="KW-1185">Reference proteome</keyword>
<dbReference type="WBParaSite" id="Minc3s00859g18179">
    <property type="protein sequence ID" value="Minc3s00859g18179"/>
    <property type="gene ID" value="Minc3s00859g18179"/>
</dbReference>
<protein>
    <submittedName>
        <fullName evidence="5">Uncharacterized protein</fullName>
    </submittedName>
</protein>
<reference evidence="5" key="1">
    <citation type="submission" date="2022-11" db="UniProtKB">
        <authorList>
            <consortium name="WormBaseParasite"/>
        </authorList>
    </citation>
    <scope>IDENTIFICATION</scope>
</reference>
<dbReference type="CDD" id="cd05233">
    <property type="entry name" value="SDR_c"/>
    <property type="match status" value="1"/>
</dbReference>
<organism evidence="4 5">
    <name type="scientific">Meloidogyne incognita</name>
    <name type="common">Southern root-knot nematode worm</name>
    <name type="synonym">Oxyuris incognita</name>
    <dbReference type="NCBI Taxonomy" id="6306"/>
    <lineage>
        <taxon>Eukaryota</taxon>
        <taxon>Metazoa</taxon>
        <taxon>Ecdysozoa</taxon>
        <taxon>Nematoda</taxon>
        <taxon>Chromadorea</taxon>
        <taxon>Rhabditida</taxon>
        <taxon>Tylenchina</taxon>
        <taxon>Tylenchomorpha</taxon>
        <taxon>Tylenchoidea</taxon>
        <taxon>Meloidogynidae</taxon>
        <taxon>Meloidogyninae</taxon>
        <taxon>Meloidogyne</taxon>
        <taxon>Meloidogyne incognita group</taxon>
    </lineage>
</organism>
<dbReference type="Proteomes" id="UP000887563">
    <property type="component" value="Unplaced"/>
</dbReference>
<accession>A0A914LVW1</accession>
<name>A0A914LVW1_MELIC</name>
<dbReference type="SUPFAM" id="SSF51735">
    <property type="entry name" value="NAD(P)-binding Rossmann-fold domains"/>
    <property type="match status" value="1"/>
</dbReference>
<keyword evidence="3" id="KW-1133">Transmembrane helix</keyword>
<keyword evidence="3" id="KW-0812">Transmembrane</keyword>
<keyword evidence="2" id="KW-0560">Oxidoreductase</keyword>
<dbReference type="Gene3D" id="3.40.50.720">
    <property type="entry name" value="NAD(P)-binding Rossmann-like Domain"/>
    <property type="match status" value="1"/>
</dbReference>
<comment type="similarity">
    <text evidence="1">Belongs to the short-chain dehydrogenases/reductases (SDR) family.</text>
</comment>
<proteinExistence type="inferred from homology"/>
<dbReference type="PANTHER" id="PTHR24322">
    <property type="entry name" value="PKSB"/>
    <property type="match status" value="1"/>
</dbReference>
<evidence type="ECO:0000256" key="3">
    <source>
        <dbReference type="SAM" id="Phobius"/>
    </source>
</evidence>
<feature type="transmembrane region" description="Helical" evidence="3">
    <location>
        <begin position="28"/>
        <end position="47"/>
    </location>
</feature>
<evidence type="ECO:0000313" key="4">
    <source>
        <dbReference type="Proteomes" id="UP000887563"/>
    </source>
</evidence>
<evidence type="ECO:0000256" key="1">
    <source>
        <dbReference type="ARBA" id="ARBA00006484"/>
    </source>
</evidence>
<sequence length="215" mass="23906">MEAETIKNKKQFENKIKNVKNYSPKESIFSRLSHVLGVILILLFVGLPKDLWRWLRLRRKCVRGKTVVITGGASGIGKRLAELFSEPEKLGAQVAIIDRNLNGAEQVAQKINKLGGVAEAWECDISDEDSMKVCVKEINEKFGSVDIVICNAAILYFALTNQLKSEEIKTAFNVNTIRAFLPDMERNKNGQIVAICSIAGFFGETGCTLVRGCRL</sequence>
<dbReference type="InterPro" id="IPR002347">
    <property type="entry name" value="SDR_fam"/>
</dbReference>
<dbReference type="PRINTS" id="PR00081">
    <property type="entry name" value="GDHRDH"/>
</dbReference>
<dbReference type="GO" id="GO:0016616">
    <property type="term" value="F:oxidoreductase activity, acting on the CH-OH group of donors, NAD or NADP as acceptor"/>
    <property type="evidence" value="ECO:0007669"/>
    <property type="project" value="TreeGrafter"/>
</dbReference>
<dbReference type="InterPro" id="IPR036291">
    <property type="entry name" value="NAD(P)-bd_dom_sf"/>
</dbReference>
<dbReference type="AlphaFoldDB" id="A0A914LVW1"/>
<evidence type="ECO:0000313" key="5">
    <source>
        <dbReference type="WBParaSite" id="Minc3s00859g18179"/>
    </source>
</evidence>
<evidence type="ECO:0000256" key="2">
    <source>
        <dbReference type="ARBA" id="ARBA00023002"/>
    </source>
</evidence>